<dbReference type="Pfam" id="PF03845">
    <property type="entry name" value="Spore_permease"/>
    <property type="match status" value="1"/>
</dbReference>
<evidence type="ECO:0000256" key="7">
    <source>
        <dbReference type="ARBA" id="ARBA00023136"/>
    </source>
</evidence>
<name>A0A9D0ZEZ3_9FIRM</name>
<comment type="subcellular location">
    <subcellularLocation>
        <location evidence="1">Membrane</location>
        <topology evidence="1">Multi-pass membrane protein</topology>
    </subcellularLocation>
</comment>
<evidence type="ECO:0000256" key="5">
    <source>
        <dbReference type="ARBA" id="ARBA00022692"/>
    </source>
</evidence>
<feature type="transmembrane region" description="Helical" evidence="8">
    <location>
        <begin position="345"/>
        <end position="364"/>
    </location>
</feature>
<protein>
    <submittedName>
        <fullName evidence="9">GerAB/ArcD/ProY family transporter</fullName>
    </submittedName>
</protein>
<reference evidence="9" key="1">
    <citation type="submission" date="2020-10" db="EMBL/GenBank/DDBJ databases">
        <authorList>
            <person name="Gilroy R."/>
        </authorList>
    </citation>
    <scope>NUCLEOTIDE SEQUENCE</scope>
    <source>
        <strain evidence="9">ChiBcolR7-354</strain>
    </source>
</reference>
<comment type="caution">
    <text evidence="9">The sequence shown here is derived from an EMBL/GenBank/DDBJ whole genome shotgun (WGS) entry which is preliminary data.</text>
</comment>
<gene>
    <name evidence="9" type="ORF">IAB77_07125</name>
</gene>
<organism evidence="9 10">
    <name type="scientific">Candidatus Scatomorpha intestinavium</name>
    <dbReference type="NCBI Taxonomy" id="2840922"/>
    <lineage>
        <taxon>Bacteria</taxon>
        <taxon>Bacillati</taxon>
        <taxon>Bacillota</taxon>
        <taxon>Clostridia</taxon>
        <taxon>Eubacteriales</taxon>
        <taxon>Candidatus Scatomorpha</taxon>
    </lineage>
</organism>
<dbReference type="EMBL" id="DVGA01000071">
    <property type="protein sequence ID" value="HIQ79016.1"/>
    <property type="molecule type" value="Genomic_DNA"/>
</dbReference>
<feature type="transmembrane region" description="Helical" evidence="8">
    <location>
        <begin position="185"/>
        <end position="207"/>
    </location>
</feature>
<evidence type="ECO:0000256" key="6">
    <source>
        <dbReference type="ARBA" id="ARBA00022989"/>
    </source>
</evidence>
<proteinExistence type="inferred from homology"/>
<keyword evidence="3" id="KW-0813">Transport</keyword>
<dbReference type="InterPro" id="IPR004761">
    <property type="entry name" value="Spore_GerAB"/>
</dbReference>
<evidence type="ECO:0000256" key="1">
    <source>
        <dbReference type="ARBA" id="ARBA00004141"/>
    </source>
</evidence>
<evidence type="ECO:0000256" key="8">
    <source>
        <dbReference type="SAM" id="Phobius"/>
    </source>
</evidence>
<keyword evidence="6 8" id="KW-1133">Transmembrane helix</keyword>
<dbReference type="Proteomes" id="UP000824262">
    <property type="component" value="Unassembled WGS sequence"/>
</dbReference>
<dbReference type="GO" id="GO:0009847">
    <property type="term" value="P:spore germination"/>
    <property type="evidence" value="ECO:0007669"/>
    <property type="project" value="InterPro"/>
</dbReference>
<evidence type="ECO:0000313" key="9">
    <source>
        <dbReference type="EMBL" id="HIQ79016.1"/>
    </source>
</evidence>
<evidence type="ECO:0000256" key="3">
    <source>
        <dbReference type="ARBA" id="ARBA00022448"/>
    </source>
</evidence>
<dbReference type="AlphaFoldDB" id="A0A9D0ZEZ3"/>
<feature type="transmembrane region" description="Helical" evidence="8">
    <location>
        <begin position="146"/>
        <end position="165"/>
    </location>
</feature>
<keyword evidence="7 8" id="KW-0472">Membrane</keyword>
<comment type="similarity">
    <text evidence="2">Belongs to the amino acid-polyamine-organocation (APC) superfamily. Spore germination protein (SGP) (TC 2.A.3.9) family.</text>
</comment>
<feature type="transmembrane region" description="Helical" evidence="8">
    <location>
        <begin position="219"/>
        <end position="239"/>
    </location>
</feature>
<evidence type="ECO:0000313" key="10">
    <source>
        <dbReference type="Proteomes" id="UP000824262"/>
    </source>
</evidence>
<feature type="transmembrane region" description="Helical" evidence="8">
    <location>
        <begin position="38"/>
        <end position="60"/>
    </location>
</feature>
<feature type="transmembrane region" description="Helical" evidence="8">
    <location>
        <begin position="81"/>
        <end position="100"/>
    </location>
</feature>
<reference evidence="9" key="2">
    <citation type="journal article" date="2021" name="PeerJ">
        <title>Extensive microbial diversity within the chicken gut microbiome revealed by metagenomics and culture.</title>
        <authorList>
            <person name="Gilroy R."/>
            <person name="Ravi A."/>
            <person name="Getino M."/>
            <person name="Pursley I."/>
            <person name="Horton D.L."/>
            <person name="Alikhan N.F."/>
            <person name="Baker D."/>
            <person name="Gharbi K."/>
            <person name="Hall N."/>
            <person name="Watson M."/>
            <person name="Adriaenssens E.M."/>
            <person name="Foster-Nyarko E."/>
            <person name="Jarju S."/>
            <person name="Secka A."/>
            <person name="Antonio M."/>
            <person name="Oren A."/>
            <person name="Chaudhuri R.R."/>
            <person name="La Ragione R."/>
            <person name="Hildebrand F."/>
            <person name="Pallen M.J."/>
        </authorList>
    </citation>
    <scope>NUCLEOTIDE SEQUENCE</scope>
    <source>
        <strain evidence="9">ChiBcolR7-354</strain>
    </source>
</reference>
<feature type="transmembrane region" description="Helical" evidence="8">
    <location>
        <begin position="316"/>
        <end position="339"/>
    </location>
</feature>
<accession>A0A9D0ZEZ3</accession>
<evidence type="ECO:0000256" key="4">
    <source>
        <dbReference type="ARBA" id="ARBA00022544"/>
    </source>
</evidence>
<dbReference type="GO" id="GO:0016020">
    <property type="term" value="C:membrane"/>
    <property type="evidence" value="ECO:0007669"/>
    <property type="project" value="UniProtKB-SubCell"/>
</dbReference>
<dbReference type="PANTHER" id="PTHR34975">
    <property type="entry name" value="SPORE GERMINATION PROTEIN A2"/>
    <property type="match status" value="1"/>
</dbReference>
<keyword evidence="5 8" id="KW-0812">Transmembrane</keyword>
<keyword evidence="4" id="KW-0309">Germination</keyword>
<feature type="transmembrane region" description="Helical" evidence="8">
    <location>
        <begin position="120"/>
        <end position="139"/>
    </location>
</feature>
<evidence type="ECO:0000256" key="2">
    <source>
        <dbReference type="ARBA" id="ARBA00007998"/>
    </source>
</evidence>
<dbReference type="PANTHER" id="PTHR34975:SF2">
    <property type="entry name" value="SPORE GERMINATION PROTEIN A2"/>
    <property type="match status" value="1"/>
</dbReference>
<feature type="transmembrane region" description="Helical" evidence="8">
    <location>
        <begin position="12"/>
        <end position="32"/>
    </location>
</feature>
<sequence length="374" mass="38806">MEKSPVKRRETAAVGFVAALTPAARILPVLSAASAGPAAWLCPLAALPGALIVAECLLSAMRRARPGEGLSAVTLRLLGRGAGGALLALYALWLVFYAAFSLRSASARFTIAIYPGTNPGIFMAVGAAACLIPAMGRYVSLGRAAVIFRGLLALVLILIIALGISNADPGNLLPVTPENALPVLAGAPGAVGILTLLLVCTSLPGGAAISRRRDYARRCLVLSVLFSLIVAVTVGRFGAELTGRFELPFFTMVKNLSVPGLTDRVEALITAFWVFSDFVMCSLTLMAASGAARLVLSMPEEPPGPGLRSGRWITPLFTAAAFAVASVMAPTNFVLTALSERFVPALNLIMAGLLILPAALAAHIKGQGPPSRRQ</sequence>